<evidence type="ECO:0008006" key="4">
    <source>
        <dbReference type="Google" id="ProtNLM"/>
    </source>
</evidence>
<keyword evidence="3" id="KW-1185">Reference proteome</keyword>
<feature type="compositionally biased region" description="Polar residues" evidence="1">
    <location>
        <begin position="149"/>
        <end position="160"/>
    </location>
</feature>
<gene>
    <name evidence="2" type="ORF">E4Q08_13760</name>
</gene>
<sequence length="170" mass="19056">MNNDRDSNEQLEGFAEVIELLDKNLRYLESLGFGEATTQDYRKILSYLRSRSSSEVAKILGKNLTRRKPKGVPDPVLTDEEITQLRPEQIKKFLVDEKISRTFLEHLAALRFGVTKGALSTLRSRDALIEKVQTLLAHEGTHEAISRAASGQSGNVPSEEQPSEHPNLKS</sequence>
<dbReference type="EMBL" id="SPMX01000039">
    <property type="protein sequence ID" value="NMQ06237.1"/>
    <property type="molecule type" value="Genomic_DNA"/>
</dbReference>
<organism evidence="2 3">
    <name type="scientific">Candidatus Accumulibacter contiguus</name>
    <dbReference type="NCBI Taxonomy" id="2954381"/>
    <lineage>
        <taxon>Bacteria</taxon>
        <taxon>Pseudomonadati</taxon>
        <taxon>Pseudomonadota</taxon>
        <taxon>Betaproteobacteria</taxon>
        <taxon>Candidatus Accumulibacter</taxon>
    </lineage>
</organism>
<protein>
    <recommendedName>
        <fullName evidence="4">DUF1018 domain-containing protein</fullName>
    </recommendedName>
</protein>
<accession>A0ABX1TDB0</accession>
<reference evidence="2" key="1">
    <citation type="submission" date="2019-03" db="EMBL/GenBank/DDBJ databases">
        <title>Metabolic reconstructions from genomes of highly enriched 'Candidatus Accumulibacter' and 'Candidatus Competibacter' bioreactor populations.</title>
        <authorList>
            <person name="Annavajhala M.K."/>
            <person name="Welles L."/>
            <person name="Abbas B."/>
            <person name="Sorokin D."/>
            <person name="Park H."/>
            <person name="Van Loosdrecht M."/>
            <person name="Chandran K."/>
        </authorList>
    </citation>
    <scope>NUCLEOTIDE SEQUENCE</scope>
    <source>
        <strain evidence="2">SBR_L</strain>
    </source>
</reference>
<evidence type="ECO:0000313" key="3">
    <source>
        <dbReference type="Proteomes" id="UP000886469"/>
    </source>
</evidence>
<evidence type="ECO:0000313" key="2">
    <source>
        <dbReference type="EMBL" id="NMQ06237.1"/>
    </source>
</evidence>
<comment type="caution">
    <text evidence="2">The sequence shown here is derived from an EMBL/GenBank/DDBJ whole genome shotgun (WGS) entry which is preliminary data.</text>
</comment>
<dbReference type="Proteomes" id="UP000886469">
    <property type="component" value="Unassembled WGS sequence"/>
</dbReference>
<feature type="region of interest" description="Disordered" evidence="1">
    <location>
        <begin position="143"/>
        <end position="170"/>
    </location>
</feature>
<evidence type="ECO:0000256" key="1">
    <source>
        <dbReference type="SAM" id="MobiDB-lite"/>
    </source>
</evidence>
<dbReference type="RefSeq" id="WP_169070801.1">
    <property type="nucleotide sequence ID" value="NZ_SPMX01000039.1"/>
</dbReference>
<proteinExistence type="predicted"/>
<name>A0ABX1TDB0_9PROT</name>